<evidence type="ECO:0000313" key="1">
    <source>
        <dbReference type="EMBL" id="MEB3039978.1"/>
    </source>
</evidence>
<dbReference type="EMBL" id="JAYKBV010000005">
    <property type="protein sequence ID" value="MEB3039978.1"/>
    <property type="molecule type" value="Genomic_DNA"/>
</dbReference>
<reference evidence="1 2" key="1">
    <citation type="submission" date="2023-12" db="EMBL/GenBank/DDBJ databases">
        <title>Genomic sequences of Capnocytophaga and Parvimonas strains.</title>
        <authorList>
            <person name="Watt R.M."/>
            <person name="Wang M."/>
            <person name="Yang T."/>
            <person name="Tong W.M."/>
        </authorList>
    </citation>
    <scope>NUCLEOTIDE SEQUENCE [LARGE SCALE GENOMIC DNA]</scope>
    <source>
        <strain evidence="1 2">CCUG 13156</strain>
    </source>
</reference>
<dbReference type="Proteomes" id="UP001324270">
    <property type="component" value="Unassembled WGS sequence"/>
</dbReference>
<organism evidence="1 2">
    <name type="scientific">Capnocytophaga gingivalis</name>
    <dbReference type="NCBI Taxonomy" id="1017"/>
    <lineage>
        <taxon>Bacteria</taxon>
        <taxon>Pseudomonadati</taxon>
        <taxon>Bacteroidota</taxon>
        <taxon>Flavobacteriia</taxon>
        <taxon>Flavobacteriales</taxon>
        <taxon>Flavobacteriaceae</taxon>
        <taxon>Capnocytophaga</taxon>
    </lineage>
</organism>
<dbReference type="RefSeq" id="WP_323979194.1">
    <property type="nucleotide sequence ID" value="NZ_JAYKBV010000005.1"/>
</dbReference>
<sequence>MWKFLRKKVINTGFYRNKTEF</sequence>
<protein>
    <submittedName>
        <fullName evidence="1">Uncharacterized protein</fullName>
    </submittedName>
</protein>
<accession>A0ABU5Y7S3</accession>
<gene>
    <name evidence="1" type="ORF">VJJ49_04625</name>
</gene>
<comment type="caution">
    <text evidence="1">The sequence shown here is derived from an EMBL/GenBank/DDBJ whole genome shotgun (WGS) entry which is preliminary data.</text>
</comment>
<evidence type="ECO:0000313" key="2">
    <source>
        <dbReference type="Proteomes" id="UP001324270"/>
    </source>
</evidence>
<keyword evidence="2" id="KW-1185">Reference proteome</keyword>
<proteinExistence type="predicted"/>
<name>A0ABU5Y7S3_9FLAO</name>